<reference evidence="3" key="1">
    <citation type="submission" date="2021-01" db="EMBL/GenBank/DDBJ databases">
        <title>Caligus Genome Assembly.</title>
        <authorList>
            <person name="Gallardo-Escarate C."/>
        </authorList>
    </citation>
    <scope>NUCLEOTIDE SEQUENCE [LARGE SCALE GENOMIC DNA]</scope>
</reference>
<keyword evidence="3" id="KW-1185">Reference proteome</keyword>
<accession>A0A7T8GSM4</accession>
<dbReference type="AlphaFoldDB" id="A0A7T8GSM4"/>
<sequence>TPVSHHVSESQAIALEKESTPAPSIETVSSAATNIATSTSIIPKTFLKNNRSHLDTNAVLLDRTRSQSTKRVRSYSGPSPDNRKNPTKIKRN</sequence>
<organism evidence="2 3">
    <name type="scientific">Caligus rogercresseyi</name>
    <name type="common">Sea louse</name>
    <dbReference type="NCBI Taxonomy" id="217165"/>
    <lineage>
        <taxon>Eukaryota</taxon>
        <taxon>Metazoa</taxon>
        <taxon>Ecdysozoa</taxon>
        <taxon>Arthropoda</taxon>
        <taxon>Crustacea</taxon>
        <taxon>Multicrustacea</taxon>
        <taxon>Hexanauplia</taxon>
        <taxon>Copepoda</taxon>
        <taxon>Siphonostomatoida</taxon>
        <taxon>Caligidae</taxon>
        <taxon>Caligus</taxon>
    </lineage>
</organism>
<feature type="region of interest" description="Disordered" evidence="1">
    <location>
        <begin position="58"/>
        <end position="92"/>
    </location>
</feature>
<gene>
    <name evidence="2" type="ORF">FKW44_022013</name>
</gene>
<evidence type="ECO:0000313" key="3">
    <source>
        <dbReference type="Proteomes" id="UP000595437"/>
    </source>
</evidence>
<evidence type="ECO:0000313" key="2">
    <source>
        <dbReference type="EMBL" id="QQP36810.1"/>
    </source>
</evidence>
<dbReference type="Proteomes" id="UP000595437">
    <property type="component" value="Chromosome 16"/>
</dbReference>
<name>A0A7T8GSM4_CALRO</name>
<protein>
    <submittedName>
        <fullName evidence="2">Uncharacterized protein</fullName>
    </submittedName>
</protein>
<feature type="region of interest" description="Disordered" evidence="1">
    <location>
        <begin position="1"/>
        <end position="22"/>
    </location>
</feature>
<feature type="non-terminal residue" evidence="2">
    <location>
        <position position="1"/>
    </location>
</feature>
<proteinExistence type="predicted"/>
<evidence type="ECO:0000256" key="1">
    <source>
        <dbReference type="SAM" id="MobiDB-lite"/>
    </source>
</evidence>
<dbReference type="EMBL" id="CP045905">
    <property type="protein sequence ID" value="QQP36810.1"/>
    <property type="molecule type" value="Genomic_DNA"/>
</dbReference>